<dbReference type="Proteomes" id="UP000297229">
    <property type="component" value="Unassembled WGS sequence"/>
</dbReference>
<name>A0A4Z1K084_9HELO</name>
<dbReference type="AlphaFoldDB" id="A0A4Z1K084"/>
<reference evidence="1 2" key="1">
    <citation type="submission" date="2017-12" db="EMBL/GenBank/DDBJ databases">
        <title>Comparative genomics of Botrytis spp.</title>
        <authorList>
            <person name="Valero-Jimenez C.A."/>
            <person name="Tapia P."/>
            <person name="Veloso J."/>
            <person name="Silva-Moreno E."/>
            <person name="Staats M."/>
            <person name="Valdes J.H."/>
            <person name="Van Kan J.A.L."/>
        </authorList>
    </citation>
    <scope>NUCLEOTIDE SEQUENCE [LARGE SCALE GENOMIC DNA]</scope>
    <source>
        <strain evidence="1 2">Be9601</strain>
    </source>
</reference>
<protein>
    <submittedName>
        <fullName evidence="1">Uncharacterized protein</fullName>
    </submittedName>
</protein>
<evidence type="ECO:0000313" key="1">
    <source>
        <dbReference type="EMBL" id="TGO74617.1"/>
    </source>
</evidence>
<proteinExistence type="predicted"/>
<comment type="caution">
    <text evidence="1">The sequence shown here is derived from an EMBL/GenBank/DDBJ whole genome shotgun (WGS) entry which is preliminary data.</text>
</comment>
<sequence length="472" mass="54188">MPLESLPNEILAEIIQKLMEEHYSNVCSRHLYKSSISSLYRDVIITGPEMLDLFIKTIANRWELAILVYSLDLTYFDDHHGPYDRDTERICYFVEPVDHTDEHVPPYVLIRIIWDMWGYIDCKHRDTACLGPKKPWHDCLLEAMIYSKKKKKSFWHLTALSLSLLPGLEKISFPSFAAPQARLDFRSFCYAALVASQPETRNGLSKGPMSALHNLTLEGSYESGSIQIFLQLSMLQTLTLRFLTIPRRPSRPNRSNYAKFMENWTLLRLNITATNISSRYLIPFLKSLNVLETLHFDAHPWQLYGEEDEYNIDFGKIIEGLSHLKHTLRDLRVILGTHAQRSSDFSVLRDFSALTVLEISVWTFLPATNVAMSPILGSALNRVFPHKLHSLKLNCKGTAVCSLKSMIQPMKRLVEEMKEGTTSLKELHLKYFPGHDSHSFASHTECGLYQRHPFLAELSAECQENGITLKVL</sequence>
<dbReference type="EMBL" id="PQXM01000266">
    <property type="protein sequence ID" value="TGO74617.1"/>
    <property type="molecule type" value="Genomic_DNA"/>
</dbReference>
<organism evidence="1 2">
    <name type="scientific">Botrytis elliptica</name>
    <dbReference type="NCBI Taxonomy" id="278938"/>
    <lineage>
        <taxon>Eukaryota</taxon>
        <taxon>Fungi</taxon>
        <taxon>Dikarya</taxon>
        <taxon>Ascomycota</taxon>
        <taxon>Pezizomycotina</taxon>
        <taxon>Leotiomycetes</taxon>
        <taxon>Helotiales</taxon>
        <taxon>Sclerotiniaceae</taxon>
        <taxon>Botrytis</taxon>
    </lineage>
</organism>
<keyword evidence="2" id="KW-1185">Reference proteome</keyword>
<evidence type="ECO:0000313" key="2">
    <source>
        <dbReference type="Proteomes" id="UP000297229"/>
    </source>
</evidence>
<accession>A0A4Z1K084</accession>
<gene>
    <name evidence="1" type="ORF">BELL_0267g00040</name>
</gene>